<proteinExistence type="predicted"/>
<reference evidence="2 3" key="1">
    <citation type="submission" date="2018-07" db="EMBL/GenBank/DDBJ databases">
        <title>The complete nuclear genome of the prasinophyte Chloropicon primus (CCMP1205).</title>
        <authorList>
            <person name="Pombert J.-F."/>
            <person name="Otis C."/>
            <person name="Turmel M."/>
            <person name="Lemieux C."/>
        </authorList>
    </citation>
    <scope>NUCLEOTIDE SEQUENCE [LARGE SCALE GENOMIC DNA]</scope>
    <source>
        <strain evidence="2 3">CCMP1205</strain>
    </source>
</reference>
<protein>
    <recommendedName>
        <fullName evidence="4">ShKT domain-containing protein</fullName>
    </recommendedName>
</protein>
<dbReference type="EMBL" id="CP031047">
    <property type="protein sequence ID" value="QDZ24678.1"/>
    <property type="molecule type" value="Genomic_DNA"/>
</dbReference>
<sequence>MVVMRRSACRSRAAAAFVVLAALLLLSPWCEGRSSSRRKRSSSSSSGVAVKDLFEVCDDREPRGGHSCGKQASWGKCTEQWFIDGRYCRKTCGLCKEFDPRRTELELRGSMNRCGVKDKQRASACLDAVQGKGMSELTVRSKGLKGGPGAGKLSIEELVVSGALGNLVEDCNVACIVKHSSDLLVHAVIGNFLSEHEAKSAKLEDVLTVDVVSRVFLDFFKHVGCSTEQFVAIVPKLYKILLEHVPVNDRDLLGKIYQIQGYDEASNTTISYTSTFGSFPSASTCLAKSLKMFLSVRKCDGGGGGYHCYRGGR</sequence>
<feature type="signal peptide" evidence="1">
    <location>
        <begin position="1"/>
        <end position="32"/>
    </location>
</feature>
<keyword evidence="3" id="KW-1185">Reference proteome</keyword>
<evidence type="ECO:0000256" key="1">
    <source>
        <dbReference type="SAM" id="SignalP"/>
    </source>
</evidence>
<organism evidence="2 3">
    <name type="scientific">Chloropicon primus</name>
    <dbReference type="NCBI Taxonomy" id="1764295"/>
    <lineage>
        <taxon>Eukaryota</taxon>
        <taxon>Viridiplantae</taxon>
        <taxon>Chlorophyta</taxon>
        <taxon>Chloropicophyceae</taxon>
        <taxon>Chloropicales</taxon>
        <taxon>Chloropicaceae</taxon>
        <taxon>Chloropicon</taxon>
    </lineage>
</organism>
<dbReference type="AlphaFoldDB" id="A0A5B8MV58"/>
<evidence type="ECO:0000313" key="3">
    <source>
        <dbReference type="Proteomes" id="UP000316726"/>
    </source>
</evidence>
<gene>
    <name evidence="2" type="ORF">A3770_14p71960</name>
</gene>
<accession>A0A5B8MV58</accession>
<evidence type="ECO:0000313" key="2">
    <source>
        <dbReference type="EMBL" id="QDZ24678.1"/>
    </source>
</evidence>
<evidence type="ECO:0008006" key="4">
    <source>
        <dbReference type="Google" id="ProtNLM"/>
    </source>
</evidence>
<name>A0A5B8MV58_9CHLO</name>
<keyword evidence="1" id="KW-0732">Signal</keyword>
<feature type="chain" id="PRO_5022977676" description="ShKT domain-containing protein" evidence="1">
    <location>
        <begin position="33"/>
        <end position="313"/>
    </location>
</feature>
<dbReference type="Proteomes" id="UP000316726">
    <property type="component" value="Chromosome 14"/>
</dbReference>